<dbReference type="RefSeq" id="WP_131735064.1">
    <property type="nucleotide sequence ID" value="NZ_CAACYD010000007.1"/>
</dbReference>
<dbReference type="EMBL" id="CAACYD010000007">
    <property type="protein sequence ID" value="VFA90064.1"/>
    <property type="molecule type" value="Genomic_DNA"/>
</dbReference>
<dbReference type="SUPFAM" id="SSF56801">
    <property type="entry name" value="Acetyl-CoA synthetase-like"/>
    <property type="match status" value="1"/>
</dbReference>
<sequence length="551" mass="60573">MSTDAPAQNLAHTRGPDTPPLLEETIGATLARTVEQYGDRIALIDAAAGRQWTYTEFLRDVRALAAGLLRLGVAPGDRVGLWAPNRFEWVLAQYATAEIGAILVNVNPAYRQNELEYALTQSGTGLVLAAERFKDSGYAMMLEEARPKCPDLRDVVLFESPEWAELTARPSEEELARVAEVAASLSPDDAVNIQYTSGTTGFPKGATLSHRNIGNNGYLVGELLGYTADDRICIPVPFYHCFGMVMGNLAATSHGAAMVIPGPAFDPRAALDAVEKYRCTSLYGVPTMFIAELALLDSAPDGYRPDLSSLRTGIMAGSPCPEHVMRQVVDRMHMSEVSICYGMTETSPVSTQTRVDDPLELRVGTVGRVGPHLEIKIIDPTTGETLGRNETGELCTRGYSVMKGYWNDPEKTAEAIDADGWMHTGDLAEMDDAGYVRITGRIKDMVIRGGENIYPREIEEFLYTHPDILDAQVIGVPDEKYGEELMAWVRLRDHADDLTAEDVRAFAEGKIARHKIPRYVHVVKEFPMTVTGKVRKVAMREEAIHLIEELG</sequence>
<dbReference type="InterPro" id="IPR020845">
    <property type="entry name" value="AMP-binding_CS"/>
</dbReference>
<dbReference type="EC" id="6.2.1.-" evidence="6"/>
<organism evidence="6 7">
    <name type="scientific">Gordonia paraffinivorans</name>
    <dbReference type="NCBI Taxonomy" id="175628"/>
    <lineage>
        <taxon>Bacteria</taxon>
        <taxon>Bacillati</taxon>
        <taxon>Actinomycetota</taxon>
        <taxon>Actinomycetes</taxon>
        <taxon>Mycobacteriales</taxon>
        <taxon>Gordoniaceae</taxon>
        <taxon>Gordonia</taxon>
    </lineage>
</organism>
<evidence type="ECO:0000259" key="5">
    <source>
        <dbReference type="Pfam" id="PF13193"/>
    </source>
</evidence>
<feature type="domain" description="AMP-binding enzyme C-terminal" evidence="5">
    <location>
        <begin position="457"/>
        <end position="533"/>
    </location>
</feature>
<dbReference type="InterPro" id="IPR000873">
    <property type="entry name" value="AMP-dep_synth/lig_dom"/>
</dbReference>
<dbReference type="Pfam" id="PF13193">
    <property type="entry name" value="AMP-binding_C"/>
    <property type="match status" value="1"/>
</dbReference>
<dbReference type="GeneID" id="60751613"/>
<dbReference type="Gene3D" id="3.40.50.12780">
    <property type="entry name" value="N-terminal domain of ligase-like"/>
    <property type="match status" value="1"/>
</dbReference>
<dbReference type="PANTHER" id="PTHR43201">
    <property type="entry name" value="ACYL-COA SYNTHETASE"/>
    <property type="match status" value="1"/>
</dbReference>
<dbReference type="Gene3D" id="3.30.300.30">
    <property type="match status" value="1"/>
</dbReference>
<evidence type="ECO:0000256" key="1">
    <source>
        <dbReference type="ARBA" id="ARBA00006432"/>
    </source>
</evidence>
<gene>
    <name evidence="6" type="primary">fadK_2</name>
    <name evidence="6" type="ORF">NCTC8139_03643</name>
</gene>
<dbReference type="InterPro" id="IPR042099">
    <property type="entry name" value="ANL_N_sf"/>
</dbReference>
<evidence type="ECO:0000259" key="4">
    <source>
        <dbReference type="Pfam" id="PF00501"/>
    </source>
</evidence>
<accession>A0ABD7V6S1</accession>
<dbReference type="InterPro" id="IPR025110">
    <property type="entry name" value="AMP-bd_C"/>
</dbReference>
<comment type="caution">
    <text evidence="6">The sequence shown here is derived from an EMBL/GenBank/DDBJ whole genome shotgun (WGS) entry which is preliminary data.</text>
</comment>
<dbReference type="PROSITE" id="PS00455">
    <property type="entry name" value="AMP_BINDING"/>
    <property type="match status" value="1"/>
</dbReference>
<dbReference type="CDD" id="cd05917">
    <property type="entry name" value="FACL_like_2"/>
    <property type="match status" value="1"/>
</dbReference>
<dbReference type="GO" id="GO:0016874">
    <property type="term" value="F:ligase activity"/>
    <property type="evidence" value="ECO:0007669"/>
    <property type="project" value="UniProtKB-KW"/>
</dbReference>
<reference evidence="6 7" key="1">
    <citation type="submission" date="2019-02" db="EMBL/GenBank/DDBJ databases">
        <authorList>
            <consortium name="Pathogen Informatics"/>
        </authorList>
    </citation>
    <scope>NUCLEOTIDE SEQUENCE [LARGE SCALE GENOMIC DNA]</scope>
    <source>
        <strain evidence="6 7">3012STDY6756503</strain>
    </source>
</reference>
<dbReference type="Pfam" id="PF00501">
    <property type="entry name" value="AMP-binding"/>
    <property type="match status" value="1"/>
</dbReference>
<evidence type="ECO:0000256" key="2">
    <source>
        <dbReference type="ARBA" id="ARBA00022598"/>
    </source>
</evidence>
<dbReference type="PANTHER" id="PTHR43201:SF5">
    <property type="entry name" value="MEDIUM-CHAIN ACYL-COA LIGASE ACSF2, MITOCHONDRIAL"/>
    <property type="match status" value="1"/>
</dbReference>
<name>A0ABD7V6S1_9ACTN</name>
<evidence type="ECO:0000313" key="7">
    <source>
        <dbReference type="Proteomes" id="UP000360750"/>
    </source>
</evidence>
<dbReference type="FunFam" id="3.40.50.12780:FF:000003">
    <property type="entry name" value="Long-chain-fatty-acid--CoA ligase FadD"/>
    <property type="match status" value="1"/>
</dbReference>
<dbReference type="FunFam" id="3.30.300.30:FF:000008">
    <property type="entry name" value="2,3-dihydroxybenzoate-AMP ligase"/>
    <property type="match status" value="1"/>
</dbReference>
<protein>
    <submittedName>
        <fullName evidence="6">Short-chain-fatty-acid--CoA ligase</fullName>
        <ecNumber evidence="6">6.2.1.-</ecNumber>
    </submittedName>
</protein>
<proteinExistence type="inferred from homology"/>
<feature type="region of interest" description="Disordered" evidence="3">
    <location>
        <begin position="1"/>
        <end position="20"/>
    </location>
</feature>
<comment type="similarity">
    <text evidence="1">Belongs to the ATP-dependent AMP-binding enzyme family.</text>
</comment>
<evidence type="ECO:0000256" key="3">
    <source>
        <dbReference type="SAM" id="MobiDB-lite"/>
    </source>
</evidence>
<dbReference type="InterPro" id="IPR045851">
    <property type="entry name" value="AMP-bd_C_sf"/>
</dbReference>
<evidence type="ECO:0000313" key="6">
    <source>
        <dbReference type="EMBL" id="VFA90064.1"/>
    </source>
</evidence>
<feature type="domain" description="AMP-dependent synthetase/ligase" evidence="4">
    <location>
        <begin position="31"/>
        <end position="406"/>
    </location>
</feature>
<keyword evidence="2 6" id="KW-0436">Ligase</keyword>
<dbReference type="AlphaFoldDB" id="A0ABD7V6S1"/>
<dbReference type="Proteomes" id="UP000360750">
    <property type="component" value="Unassembled WGS sequence"/>
</dbReference>